<sequence length="568" mass="63900">AKKPWKPDLLVEKTNGRLFMVDSTSPGDFLRSTDKGENWTVKRSFLTGTKQIKNFWYDHAGSNRIYMNADVGPSPSVWYQSSSGLPVLQLGADFATNTSDKLHNLWVRDGNVECLIFDFQTTGAAVWRWSNPWAEVDQIAAWASFVSDAAVVIGTDTYFLAELDTDDVIEMMIFDGANITANATLTGYQLDRRGMSYDEDNILSSILKKTADGKFYLIEYNITGDSFTVRAEQDITFQLARNNFTGDLEKAFHASTNSIYQIQKGNNKQLHLIAKPITNDIWIAITDNFLMNDDGDIYEYEDINAYITECVINMKKMSHWTATMSQINTYLIEEGMFVVIKDTFATAENSPFIYKGTYNFKDVPVGTKGTSIDWIDWVGSADDHEIIAELDGHRKVLQTYQNSGIGECFHGFATSSTVGWAETWVYVTNANAINGFALFREGVSIRIWVRIDNNRFEYDAGAGMIDAGYPAADNTWYHVYIQWYADNTFDLWVGGVQYLDGVSTYADFTGTGISRWYVDQDSVVGKIYIDSPMGSLDDITGYTVGDNNYVAEGEDQIIFEGYVGPFTK</sequence>
<feature type="non-terminal residue" evidence="1">
    <location>
        <position position="568"/>
    </location>
</feature>
<organism evidence="1">
    <name type="scientific">marine sediment metagenome</name>
    <dbReference type="NCBI Taxonomy" id="412755"/>
    <lineage>
        <taxon>unclassified sequences</taxon>
        <taxon>metagenomes</taxon>
        <taxon>ecological metagenomes</taxon>
    </lineage>
</organism>
<feature type="non-terminal residue" evidence="1">
    <location>
        <position position="1"/>
    </location>
</feature>
<evidence type="ECO:0000313" key="1">
    <source>
        <dbReference type="EMBL" id="KKL49278.1"/>
    </source>
</evidence>
<proteinExistence type="predicted"/>
<gene>
    <name evidence="1" type="ORF">LCGC14_2317110</name>
</gene>
<comment type="caution">
    <text evidence="1">The sequence shown here is derived from an EMBL/GenBank/DDBJ whole genome shotgun (WGS) entry which is preliminary data.</text>
</comment>
<protein>
    <submittedName>
        <fullName evidence="1">Uncharacterized protein</fullName>
    </submittedName>
</protein>
<reference evidence="1" key="1">
    <citation type="journal article" date="2015" name="Nature">
        <title>Complex archaea that bridge the gap between prokaryotes and eukaryotes.</title>
        <authorList>
            <person name="Spang A."/>
            <person name="Saw J.H."/>
            <person name="Jorgensen S.L."/>
            <person name="Zaremba-Niedzwiedzka K."/>
            <person name="Martijn J."/>
            <person name="Lind A.E."/>
            <person name="van Eijk R."/>
            <person name="Schleper C."/>
            <person name="Guy L."/>
            <person name="Ettema T.J."/>
        </authorList>
    </citation>
    <scope>NUCLEOTIDE SEQUENCE</scope>
</reference>
<accession>A0A0F9CJ39</accession>
<dbReference type="AlphaFoldDB" id="A0A0F9CJ39"/>
<dbReference type="EMBL" id="LAZR01033015">
    <property type="protein sequence ID" value="KKL49278.1"/>
    <property type="molecule type" value="Genomic_DNA"/>
</dbReference>
<name>A0A0F9CJ39_9ZZZZ</name>